<reference evidence="2 3" key="1">
    <citation type="submission" date="2019-12" db="EMBL/GenBank/DDBJ databases">
        <authorList>
            <person name="Alioto T."/>
            <person name="Alioto T."/>
            <person name="Gomez Garrido J."/>
        </authorList>
    </citation>
    <scope>NUCLEOTIDE SEQUENCE [LARGE SCALE GENOMIC DNA]</scope>
</reference>
<evidence type="ECO:0000256" key="1">
    <source>
        <dbReference type="SAM" id="MobiDB-lite"/>
    </source>
</evidence>
<feature type="region of interest" description="Disordered" evidence="1">
    <location>
        <begin position="32"/>
        <end position="168"/>
    </location>
</feature>
<comment type="caution">
    <text evidence="2">The sequence shown here is derived from an EMBL/GenBank/DDBJ whole genome shotgun (WGS) entry which is preliminary data.</text>
</comment>
<protein>
    <submittedName>
        <fullName evidence="2">Uncharacterized protein</fullName>
    </submittedName>
</protein>
<accession>A0A8S0UJU6</accession>
<evidence type="ECO:0000313" key="3">
    <source>
        <dbReference type="Proteomes" id="UP000594638"/>
    </source>
</evidence>
<organism evidence="2 3">
    <name type="scientific">Olea europaea subsp. europaea</name>
    <dbReference type="NCBI Taxonomy" id="158383"/>
    <lineage>
        <taxon>Eukaryota</taxon>
        <taxon>Viridiplantae</taxon>
        <taxon>Streptophyta</taxon>
        <taxon>Embryophyta</taxon>
        <taxon>Tracheophyta</taxon>
        <taxon>Spermatophyta</taxon>
        <taxon>Magnoliopsida</taxon>
        <taxon>eudicotyledons</taxon>
        <taxon>Gunneridae</taxon>
        <taxon>Pentapetalae</taxon>
        <taxon>asterids</taxon>
        <taxon>lamiids</taxon>
        <taxon>Lamiales</taxon>
        <taxon>Oleaceae</taxon>
        <taxon>Oleeae</taxon>
        <taxon>Olea</taxon>
    </lineage>
</organism>
<dbReference type="Gramene" id="OE9A018332T1">
    <property type="protein sequence ID" value="OE9A018332C1"/>
    <property type="gene ID" value="OE9A018332"/>
</dbReference>
<dbReference type="EMBL" id="CACTIH010007846">
    <property type="protein sequence ID" value="CAA3018458.1"/>
    <property type="molecule type" value="Genomic_DNA"/>
</dbReference>
<feature type="compositionally biased region" description="Polar residues" evidence="1">
    <location>
        <begin position="141"/>
        <end position="157"/>
    </location>
</feature>
<proteinExistence type="predicted"/>
<sequence>MVFVGGRLIDGGHCWAVDDSSLKDVDSKLREEFDVERRENIVATQFDAEPLDNGGTDQLSNGEADKEESGGEGSKDDTSSGDDHEGPLDRDRDESSAESNRDNNDKESKDDDSGDSNGEHTRKGPTGVFSTSYVPGHTSHSHGPSTLGQQAATSGVNPTRVKVEEMFD</sequence>
<feature type="compositionally biased region" description="Basic and acidic residues" evidence="1">
    <location>
        <begin position="63"/>
        <end position="122"/>
    </location>
</feature>
<gene>
    <name evidence="2" type="ORF">OLEA9_A018332</name>
</gene>
<dbReference type="AlphaFoldDB" id="A0A8S0UJU6"/>
<dbReference type="Proteomes" id="UP000594638">
    <property type="component" value="Unassembled WGS sequence"/>
</dbReference>
<keyword evidence="3" id="KW-1185">Reference proteome</keyword>
<name>A0A8S0UJU6_OLEEU</name>
<evidence type="ECO:0000313" key="2">
    <source>
        <dbReference type="EMBL" id="CAA3018458.1"/>
    </source>
</evidence>